<keyword evidence="2" id="KW-0805">Transcription regulation</keyword>
<dbReference type="PRINTS" id="PR00404">
    <property type="entry name" value="MADSDOMAIN"/>
</dbReference>
<name>A0ABM1VEF9_SOLPN</name>
<keyword evidence="3" id="KW-0238">DNA-binding</keyword>
<dbReference type="SMART" id="SM00432">
    <property type="entry name" value="MADS"/>
    <property type="match status" value="1"/>
</dbReference>
<evidence type="ECO:0000256" key="3">
    <source>
        <dbReference type="ARBA" id="ARBA00023125"/>
    </source>
</evidence>
<dbReference type="SUPFAM" id="SSF55455">
    <property type="entry name" value="SRF-like"/>
    <property type="match status" value="1"/>
</dbReference>
<dbReference type="PANTHER" id="PTHR11945:SF408">
    <property type="entry name" value="AGAMOUS-LIKE MADS-BOX PROTEIN AGL8 HOMOLOG"/>
    <property type="match status" value="1"/>
</dbReference>
<evidence type="ECO:0000256" key="2">
    <source>
        <dbReference type="ARBA" id="ARBA00023015"/>
    </source>
</evidence>
<feature type="domain" description="MADS-box" evidence="6">
    <location>
        <begin position="1"/>
        <end position="60"/>
    </location>
</feature>
<evidence type="ECO:0000256" key="5">
    <source>
        <dbReference type="ARBA" id="ARBA00023242"/>
    </source>
</evidence>
<evidence type="ECO:0000256" key="1">
    <source>
        <dbReference type="ARBA" id="ARBA00004123"/>
    </source>
</evidence>
<dbReference type="Pfam" id="PF00319">
    <property type="entry name" value="SRF-TF"/>
    <property type="match status" value="1"/>
</dbReference>
<accession>A0ABM1VEF9</accession>
<dbReference type="InterPro" id="IPR036879">
    <property type="entry name" value="TF_MADSbox_sf"/>
</dbReference>
<gene>
    <name evidence="8" type="primary">LOC107025720</name>
</gene>
<evidence type="ECO:0000256" key="4">
    <source>
        <dbReference type="ARBA" id="ARBA00023163"/>
    </source>
</evidence>
<dbReference type="InterPro" id="IPR002100">
    <property type="entry name" value="TF_MADSbox"/>
</dbReference>
<sequence length="155" mass="18130">MGRRIEIKKILETTRRQVAFSKRHTCLLKKVKEIAICCDVDLLFFAFSSNDRLSKFCSQKRIKDMLQRYIELPVDRRLAHMADVQMELEKQEKMEGHFVAQQTAPHQFDTNNWINPYSSDIQESIYHDWMNEGKGIANSSGNYTYTPSFASSSRN</sequence>
<dbReference type="PANTHER" id="PTHR11945">
    <property type="entry name" value="MADS BOX PROTEIN"/>
    <property type="match status" value="1"/>
</dbReference>
<keyword evidence="7" id="KW-1185">Reference proteome</keyword>
<keyword evidence="4" id="KW-0804">Transcription</keyword>
<dbReference type="Gene3D" id="3.40.1810.10">
    <property type="entry name" value="Transcription factor, MADS-box"/>
    <property type="match status" value="1"/>
</dbReference>
<evidence type="ECO:0000313" key="7">
    <source>
        <dbReference type="Proteomes" id="UP000694930"/>
    </source>
</evidence>
<reference evidence="8" key="2">
    <citation type="submission" date="2025-08" db="UniProtKB">
        <authorList>
            <consortium name="RefSeq"/>
        </authorList>
    </citation>
    <scope>IDENTIFICATION</scope>
</reference>
<dbReference type="GeneID" id="107025720"/>
<protein>
    <submittedName>
        <fullName evidence="8">Protein TRANSPARENT TESTA 16-like</fullName>
    </submittedName>
</protein>
<comment type="subcellular location">
    <subcellularLocation>
        <location evidence="1">Nucleus</location>
    </subcellularLocation>
</comment>
<keyword evidence="5" id="KW-0539">Nucleus</keyword>
<evidence type="ECO:0000259" key="6">
    <source>
        <dbReference type="PROSITE" id="PS50066"/>
    </source>
</evidence>
<proteinExistence type="predicted"/>
<evidence type="ECO:0000313" key="8">
    <source>
        <dbReference type="RefSeq" id="XP_027774127.1"/>
    </source>
</evidence>
<dbReference type="Proteomes" id="UP000694930">
    <property type="component" value="Chromosome 7"/>
</dbReference>
<dbReference type="PROSITE" id="PS50066">
    <property type="entry name" value="MADS_BOX_2"/>
    <property type="match status" value="1"/>
</dbReference>
<dbReference type="RefSeq" id="XP_027774127.1">
    <property type="nucleotide sequence ID" value="XM_027918326.1"/>
</dbReference>
<organism evidence="7 8">
    <name type="scientific">Solanum pennellii</name>
    <name type="common">Tomato</name>
    <name type="synonym">Lycopersicon pennellii</name>
    <dbReference type="NCBI Taxonomy" id="28526"/>
    <lineage>
        <taxon>Eukaryota</taxon>
        <taxon>Viridiplantae</taxon>
        <taxon>Streptophyta</taxon>
        <taxon>Embryophyta</taxon>
        <taxon>Tracheophyta</taxon>
        <taxon>Spermatophyta</taxon>
        <taxon>Magnoliopsida</taxon>
        <taxon>eudicotyledons</taxon>
        <taxon>Gunneridae</taxon>
        <taxon>Pentapetalae</taxon>
        <taxon>asterids</taxon>
        <taxon>lamiids</taxon>
        <taxon>Solanales</taxon>
        <taxon>Solanaceae</taxon>
        <taxon>Solanoideae</taxon>
        <taxon>Solaneae</taxon>
        <taxon>Solanum</taxon>
        <taxon>Solanum subgen. Lycopersicon</taxon>
    </lineage>
</organism>
<reference evidence="7" key="1">
    <citation type="journal article" date="2014" name="Nat. Genet.">
        <title>The genome of the stress-tolerant wild tomato species Solanum pennellii.</title>
        <authorList>
            <person name="Bolger A."/>
            <person name="Scossa F."/>
            <person name="Bolger M.E."/>
            <person name="Lanz C."/>
            <person name="Maumus F."/>
            <person name="Tohge T."/>
            <person name="Quesneville H."/>
            <person name="Alseekh S."/>
            <person name="Sorensen I."/>
            <person name="Lichtenstein G."/>
            <person name="Fich E.A."/>
            <person name="Conte M."/>
            <person name="Keller H."/>
            <person name="Schneeberger K."/>
            <person name="Schwacke R."/>
            <person name="Ofner I."/>
            <person name="Vrebalov J."/>
            <person name="Xu Y."/>
            <person name="Osorio S."/>
            <person name="Aflitos S.A."/>
            <person name="Schijlen E."/>
            <person name="Jimenez-Gomez J.M."/>
            <person name="Ryngajllo M."/>
            <person name="Kimura S."/>
            <person name="Kumar R."/>
            <person name="Koenig D."/>
            <person name="Headland L.R."/>
            <person name="Maloof J.N."/>
            <person name="Sinha N."/>
            <person name="van Ham R.C."/>
            <person name="Lankhorst R.K."/>
            <person name="Mao L."/>
            <person name="Vogel A."/>
            <person name="Arsova B."/>
            <person name="Panstruga R."/>
            <person name="Fei Z."/>
            <person name="Rose J.K."/>
            <person name="Zamir D."/>
            <person name="Carrari F."/>
            <person name="Giovannoni J.J."/>
            <person name="Weigel D."/>
            <person name="Usadel B."/>
            <person name="Fernie A.R."/>
        </authorList>
    </citation>
    <scope>NUCLEOTIDE SEQUENCE [LARGE SCALE GENOMIC DNA]</scope>
    <source>
        <strain evidence="7">cv. LA0716</strain>
    </source>
</reference>